<proteinExistence type="predicted"/>
<dbReference type="AlphaFoldDB" id="A0A7W6A497"/>
<reference evidence="1 2" key="1">
    <citation type="submission" date="2020-08" db="EMBL/GenBank/DDBJ databases">
        <title>Genomic Encyclopedia of Type Strains, Phase IV (KMG-IV): sequencing the most valuable type-strain genomes for metagenomic binning, comparative biology and taxonomic classification.</title>
        <authorList>
            <person name="Goeker M."/>
        </authorList>
    </citation>
    <scope>NUCLEOTIDE SEQUENCE [LARGE SCALE GENOMIC DNA]</scope>
    <source>
        <strain evidence="1 2">DSM 14552</strain>
    </source>
</reference>
<name>A0A7W6A497_9SPHN</name>
<organism evidence="1 2">
    <name type="scientific">Novosphingobium hassiacum</name>
    <dbReference type="NCBI Taxonomy" id="173676"/>
    <lineage>
        <taxon>Bacteria</taxon>
        <taxon>Pseudomonadati</taxon>
        <taxon>Pseudomonadota</taxon>
        <taxon>Alphaproteobacteria</taxon>
        <taxon>Sphingomonadales</taxon>
        <taxon>Sphingomonadaceae</taxon>
        <taxon>Novosphingobium</taxon>
    </lineage>
</organism>
<sequence length="52" mass="5864">MAVFVRAKDDSSFAIDNRSVGCFGTQGKMTFVGAEEKFIEKTTLWRFINALE</sequence>
<dbReference type="EMBL" id="JACICY010000037">
    <property type="protein sequence ID" value="MBB3862950.1"/>
    <property type="molecule type" value="Genomic_DNA"/>
</dbReference>
<keyword evidence="2" id="KW-1185">Reference proteome</keyword>
<gene>
    <name evidence="1" type="ORF">GGQ88_004253</name>
</gene>
<dbReference type="Proteomes" id="UP000562395">
    <property type="component" value="Unassembled WGS sequence"/>
</dbReference>
<protein>
    <submittedName>
        <fullName evidence="1">Uncharacterized protein</fullName>
    </submittedName>
</protein>
<comment type="caution">
    <text evidence="1">The sequence shown here is derived from an EMBL/GenBank/DDBJ whole genome shotgun (WGS) entry which is preliminary data.</text>
</comment>
<evidence type="ECO:0000313" key="2">
    <source>
        <dbReference type="Proteomes" id="UP000562395"/>
    </source>
</evidence>
<evidence type="ECO:0000313" key="1">
    <source>
        <dbReference type="EMBL" id="MBB3862950.1"/>
    </source>
</evidence>
<accession>A0A7W6A497</accession>